<organism evidence="7 8">
    <name type="scientific">Morella rubra</name>
    <name type="common">Chinese bayberry</name>
    <dbReference type="NCBI Taxonomy" id="262757"/>
    <lineage>
        <taxon>Eukaryota</taxon>
        <taxon>Viridiplantae</taxon>
        <taxon>Streptophyta</taxon>
        <taxon>Embryophyta</taxon>
        <taxon>Tracheophyta</taxon>
        <taxon>Spermatophyta</taxon>
        <taxon>Magnoliopsida</taxon>
        <taxon>eudicotyledons</taxon>
        <taxon>Gunneridae</taxon>
        <taxon>Pentapetalae</taxon>
        <taxon>rosids</taxon>
        <taxon>fabids</taxon>
        <taxon>Fagales</taxon>
        <taxon>Myricaceae</taxon>
        <taxon>Morella</taxon>
    </lineage>
</organism>
<keyword evidence="7" id="KW-0418">Kinase</keyword>
<keyword evidence="7" id="KW-0808">Transferase</keyword>
<comment type="catalytic activity">
    <reaction evidence="1">
        <text>ATP + protein L-histidine = ADP + protein N-phospho-L-histidine.</text>
        <dbReference type="EC" id="2.7.13.3"/>
    </reaction>
</comment>
<dbReference type="InterPro" id="IPR050956">
    <property type="entry name" value="2C_system_His_kinase"/>
</dbReference>
<comment type="caution">
    <text evidence="7">The sequence shown here is derived from an EMBL/GenBank/DDBJ whole genome shotgun (WGS) entry which is preliminary data.</text>
</comment>
<name>A0A6A1UT63_9ROSI</name>
<gene>
    <name evidence="7" type="ORF">CJ030_MR8G026761</name>
</gene>
<dbReference type="InterPro" id="IPR036097">
    <property type="entry name" value="HisK_dim/P_sf"/>
</dbReference>
<keyword evidence="8" id="KW-1185">Reference proteome</keyword>
<keyword evidence="5" id="KW-0812">Transmembrane</keyword>
<dbReference type="Proteomes" id="UP000516437">
    <property type="component" value="Chromosome 8"/>
</dbReference>
<evidence type="ECO:0000256" key="3">
    <source>
        <dbReference type="ARBA" id="ARBA00022553"/>
    </source>
</evidence>
<evidence type="ECO:0000313" key="7">
    <source>
        <dbReference type="EMBL" id="KAB1203431.1"/>
    </source>
</evidence>
<evidence type="ECO:0000259" key="6">
    <source>
        <dbReference type="SMART" id="SM00388"/>
    </source>
</evidence>
<dbReference type="EC" id="2.7.13.3" evidence="2"/>
<keyword evidence="5" id="KW-0472">Membrane</keyword>
<reference evidence="7 8" key="1">
    <citation type="journal article" date="2019" name="Plant Biotechnol. J.">
        <title>The red bayberry genome and genetic basis of sex determination.</title>
        <authorList>
            <person name="Jia H.M."/>
            <person name="Jia H.J."/>
            <person name="Cai Q.L."/>
            <person name="Wang Y."/>
            <person name="Zhao H.B."/>
            <person name="Yang W.F."/>
            <person name="Wang G.Y."/>
            <person name="Li Y.H."/>
            <person name="Zhan D.L."/>
            <person name="Shen Y.T."/>
            <person name="Niu Q.F."/>
            <person name="Chang L."/>
            <person name="Qiu J."/>
            <person name="Zhao L."/>
            <person name="Xie H.B."/>
            <person name="Fu W.Y."/>
            <person name="Jin J."/>
            <person name="Li X.W."/>
            <person name="Jiao Y."/>
            <person name="Zhou C.C."/>
            <person name="Tu T."/>
            <person name="Chai C.Y."/>
            <person name="Gao J.L."/>
            <person name="Fan L.J."/>
            <person name="van de Weg E."/>
            <person name="Wang J.Y."/>
            <person name="Gao Z.S."/>
        </authorList>
    </citation>
    <scope>NUCLEOTIDE SEQUENCE [LARGE SCALE GENOMIC DNA]</scope>
    <source>
        <tissue evidence="7">Leaves</tissue>
    </source>
</reference>
<evidence type="ECO:0000256" key="2">
    <source>
        <dbReference type="ARBA" id="ARBA00012438"/>
    </source>
</evidence>
<accession>A0A6A1UT63</accession>
<dbReference type="CDD" id="cd00082">
    <property type="entry name" value="HisKA"/>
    <property type="match status" value="1"/>
</dbReference>
<evidence type="ECO:0000256" key="4">
    <source>
        <dbReference type="ARBA" id="ARBA00023170"/>
    </source>
</evidence>
<proteinExistence type="predicted"/>
<dbReference type="GO" id="GO:0000155">
    <property type="term" value="F:phosphorelay sensor kinase activity"/>
    <property type="evidence" value="ECO:0007669"/>
    <property type="project" value="InterPro"/>
</dbReference>
<dbReference type="Gene3D" id="1.10.287.130">
    <property type="match status" value="1"/>
</dbReference>
<protein>
    <recommendedName>
        <fullName evidence="2">histidine kinase</fullName>
        <ecNumber evidence="2">2.7.13.3</ecNumber>
    </recommendedName>
</protein>
<dbReference type="InterPro" id="IPR003661">
    <property type="entry name" value="HisK_dim/P_dom"/>
</dbReference>
<dbReference type="Pfam" id="PF00512">
    <property type="entry name" value="HisKA"/>
    <property type="match status" value="1"/>
</dbReference>
<dbReference type="OrthoDB" id="1721945at2759"/>
<sequence length="147" mass="16270">MALLLLIAVISTMVVSILSVVFIVVRTAKREMHLCAALIKQMETTQQAERKSMNKSQAFASASHDIRASLAGLIGFIEICYDEVAPGSGLDINLRQMDTCAKDLLGILNSILDTSKIEAGKMLLEEEEFDLAQLLEDVVDLWVRLWC</sequence>
<evidence type="ECO:0000313" key="8">
    <source>
        <dbReference type="Proteomes" id="UP000516437"/>
    </source>
</evidence>
<feature type="transmembrane region" description="Helical" evidence="5">
    <location>
        <begin position="6"/>
        <end position="25"/>
    </location>
</feature>
<keyword evidence="4" id="KW-0675">Receptor</keyword>
<keyword evidence="5" id="KW-1133">Transmembrane helix</keyword>
<keyword evidence="3" id="KW-0597">Phosphoprotein</keyword>
<evidence type="ECO:0000256" key="5">
    <source>
        <dbReference type="SAM" id="Phobius"/>
    </source>
</evidence>
<dbReference type="SUPFAM" id="SSF47384">
    <property type="entry name" value="Homodimeric domain of signal transducing histidine kinase"/>
    <property type="match status" value="1"/>
</dbReference>
<dbReference type="EMBL" id="RXIC02000026">
    <property type="protein sequence ID" value="KAB1203431.1"/>
    <property type="molecule type" value="Genomic_DNA"/>
</dbReference>
<evidence type="ECO:0000256" key="1">
    <source>
        <dbReference type="ARBA" id="ARBA00000085"/>
    </source>
</evidence>
<dbReference type="SMART" id="SM00388">
    <property type="entry name" value="HisKA"/>
    <property type="match status" value="1"/>
</dbReference>
<dbReference type="PANTHER" id="PTHR43719:SF75">
    <property type="entry name" value="HISTIDINE KINASE CKI1"/>
    <property type="match status" value="1"/>
</dbReference>
<dbReference type="PANTHER" id="PTHR43719">
    <property type="entry name" value="TWO-COMPONENT HISTIDINE KINASE"/>
    <property type="match status" value="1"/>
</dbReference>
<dbReference type="AlphaFoldDB" id="A0A6A1UT63"/>
<feature type="domain" description="Signal transduction histidine kinase dimerisation/phosphoacceptor" evidence="6">
    <location>
        <begin position="54"/>
        <end position="120"/>
    </location>
</feature>